<feature type="transmembrane region" description="Helical" evidence="6">
    <location>
        <begin position="12"/>
        <end position="31"/>
    </location>
</feature>
<dbReference type="Pfam" id="PF03899">
    <property type="entry name" value="ATP-synt_I"/>
    <property type="match status" value="1"/>
</dbReference>
<dbReference type="GO" id="GO:0005886">
    <property type="term" value="C:plasma membrane"/>
    <property type="evidence" value="ECO:0007669"/>
    <property type="project" value="UniProtKB-SubCell"/>
</dbReference>
<accession>A0A1J0KSY6</accession>
<evidence type="ECO:0000256" key="6">
    <source>
        <dbReference type="SAM" id="Phobius"/>
    </source>
</evidence>
<keyword evidence="3 6" id="KW-0812">Transmembrane</keyword>
<feature type="transmembrane region" description="Helical" evidence="6">
    <location>
        <begin position="37"/>
        <end position="58"/>
    </location>
</feature>
<keyword evidence="4 6" id="KW-1133">Transmembrane helix</keyword>
<reference evidence="8" key="1">
    <citation type="submission" date="2014-10" db="EMBL/GenBank/DDBJ databases">
        <authorList>
            <person name="Kuske C.R."/>
            <person name="Challacombe J.F."/>
            <person name="Daligault H.E."/>
            <person name="Davenport K.W."/>
            <person name="Johnson S.L."/>
            <person name="Siddaramappa S."/>
            <person name="Petersen J.M."/>
        </authorList>
    </citation>
    <scope>NUCLEOTIDE SEQUENCE [LARGE SCALE GENOMIC DNA]</scope>
    <source>
        <strain evidence="8">CA97-1460</strain>
    </source>
</reference>
<organism evidence="7 8">
    <name type="scientific">Francisella frigiditurris</name>
    <dbReference type="NCBI Taxonomy" id="1542390"/>
    <lineage>
        <taxon>Bacteria</taxon>
        <taxon>Pseudomonadati</taxon>
        <taxon>Pseudomonadota</taxon>
        <taxon>Gammaproteobacteria</taxon>
        <taxon>Thiotrichales</taxon>
        <taxon>Francisellaceae</taxon>
        <taxon>Francisella</taxon>
    </lineage>
</organism>
<evidence type="ECO:0000256" key="1">
    <source>
        <dbReference type="ARBA" id="ARBA00004651"/>
    </source>
</evidence>
<dbReference type="EMBL" id="CP009654">
    <property type="protein sequence ID" value="APC96810.1"/>
    <property type="molecule type" value="Genomic_DNA"/>
</dbReference>
<comment type="subcellular location">
    <subcellularLocation>
        <location evidence="1">Cell membrane</location>
        <topology evidence="1">Multi-pass membrane protein</topology>
    </subcellularLocation>
</comment>
<dbReference type="AlphaFoldDB" id="A0A1J0KSY6"/>
<evidence type="ECO:0000256" key="5">
    <source>
        <dbReference type="ARBA" id="ARBA00023136"/>
    </source>
</evidence>
<dbReference type="OrthoDB" id="5604534at2"/>
<feature type="transmembrane region" description="Helical" evidence="6">
    <location>
        <begin position="100"/>
        <end position="120"/>
    </location>
</feature>
<dbReference type="InterPro" id="IPR005598">
    <property type="entry name" value="ATP_synth_I"/>
</dbReference>
<sequence length="123" mass="14146">MLANVGLDIRKFVFSQVFVLILGSCITYFLYSSEYLFSFLLGGGVIFLANFIFFSRFLMRKQFNPGIELLIFYLSEAIKLTLVALITILLAIYIKPKLFPYIFGLISLQLVMCFVPMFLVKVK</sequence>
<gene>
    <name evidence="7" type="ORF">KX01_595</name>
</gene>
<dbReference type="STRING" id="1542390.KX01_595"/>
<keyword evidence="5 6" id="KW-0472">Membrane</keyword>
<evidence type="ECO:0000313" key="8">
    <source>
        <dbReference type="Proteomes" id="UP000182521"/>
    </source>
</evidence>
<protein>
    <submittedName>
        <fullName evidence="7">ATP synthase I chain family protein</fullName>
    </submittedName>
</protein>
<keyword evidence="2" id="KW-1003">Cell membrane</keyword>
<proteinExistence type="predicted"/>
<keyword evidence="8" id="KW-1185">Reference proteome</keyword>
<evidence type="ECO:0000313" key="7">
    <source>
        <dbReference type="EMBL" id="APC96810.1"/>
    </source>
</evidence>
<dbReference type="RefSeq" id="WP_071663572.1">
    <property type="nucleotide sequence ID" value="NZ_CP009654.1"/>
</dbReference>
<name>A0A1J0KSY6_9GAMM</name>
<dbReference type="Proteomes" id="UP000182521">
    <property type="component" value="Chromosome"/>
</dbReference>
<evidence type="ECO:0000256" key="3">
    <source>
        <dbReference type="ARBA" id="ARBA00022692"/>
    </source>
</evidence>
<feature type="transmembrane region" description="Helical" evidence="6">
    <location>
        <begin position="70"/>
        <end position="94"/>
    </location>
</feature>
<dbReference type="KEGG" id="frc:KX01_595"/>
<evidence type="ECO:0000256" key="4">
    <source>
        <dbReference type="ARBA" id="ARBA00022989"/>
    </source>
</evidence>
<evidence type="ECO:0000256" key="2">
    <source>
        <dbReference type="ARBA" id="ARBA00022475"/>
    </source>
</evidence>